<keyword evidence="2" id="KW-1185">Reference proteome</keyword>
<feature type="non-terminal residue" evidence="1">
    <location>
        <position position="1"/>
    </location>
</feature>
<dbReference type="AlphaFoldDB" id="A0A3P7M4Z2"/>
<name>A0A3P7M4Z2_LITSI</name>
<organism evidence="1 2">
    <name type="scientific">Litomosoides sigmodontis</name>
    <name type="common">Filarial nematode worm</name>
    <dbReference type="NCBI Taxonomy" id="42156"/>
    <lineage>
        <taxon>Eukaryota</taxon>
        <taxon>Metazoa</taxon>
        <taxon>Ecdysozoa</taxon>
        <taxon>Nematoda</taxon>
        <taxon>Chromadorea</taxon>
        <taxon>Rhabditida</taxon>
        <taxon>Spirurina</taxon>
        <taxon>Spiruromorpha</taxon>
        <taxon>Filarioidea</taxon>
        <taxon>Onchocercidae</taxon>
        <taxon>Litomosoides</taxon>
    </lineage>
</organism>
<accession>A0A3P7M4Z2</accession>
<evidence type="ECO:0000313" key="1">
    <source>
        <dbReference type="EMBL" id="VDM91435.1"/>
    </source>
</evidence>
<dbReference type="Proteomes" id="UP000277928">
    <property type="component" value="Unassembled WGS sequence"/>
</dbReference>
<dbReference type="OrthoDB" id="5782315at2759"/>
<sequence>VNSAEYLEDRPVLKIVISASPSRGKYGAQLLKENDNFKLITKDAIREVVCNHICGTLRISLN</sequence>
<dbReference type="EMBL" id="UYRX01001499">
    <property type="protein sequence ID" value="VDM91435.1"/>
    <property type="molecule type" value="Genomic_DNA"/>
</dbReference>
<protein>
    <submittedName>
        <fullName evidence="1">Uncharacterized protein</fullName>
    </submittedName>
</protein>
<proteinExistence type="predicted"/>
<gene>
    <name evidence="1" type="ORF">NLS_LOCUS9309</name>
</gene>
<evidence type="ECO:0000313" key="2">
    <source>
        <dbReference type="Proteomes" id="UP000277928"/>
    </source>
</evidence>
<reference evidence="1 2" key="1">
    <citation type="submission" date="2018-08" db="EMBL/GenBank/DDBJ databases">
        <authorList>
            <person name="Laetsch R D."/>
            <person name="Stevens L."/>
            <person name="Kumar S."/>
            <person name="Blaxter L. M."/>
        </authorList>
    </citation>
    <scope>NUCLEOTIDE SEQUENCE [LARGE SCALE GENOMIC DNA]</scope>
</reference>